<dbReference type="AlphaFoldDB" id="A0A381XCQ9"/>
<protein>
    <submittedName>
        <fullName evidence="1">Uncharacterized protein</fullName>
    </submittedName>
</protein>
<evidence type="ECO:0000313" key="1">
    <source>
        <dbReference type="EMBL" id="SVA62281.1"/>
    </source>
</evidence>
<reference evidence="1" key="1">
    <citation type="submission" date="2018-05" db="EMBL/GenBank/DDBJ databases">
        <authorList>
            <person name="Lanie J.A."/>
            <person name="Ng W.-L."/>
            <person name="Kazmierczak K.M."/>
            <person name="Andrzejewski T.M."/>
            <person name="Davidsen T.M."/>
            <person name="Wayne K.J."/>
            <person name="Tettelin H."/>
            <person name="Glass J.I."/>
            <person name="Rusch D."/>
            <person name="Podicherti R."/>
            <person name="Tsui H.-C.T."/>
            <person name="Winkler M.E."/>
        </authorList>
    </citation>
    <scope>NUCLEOTIDE SEQUENCE</scope>
</reference>
<feature type="non-terminal residue" evidence="1">
    <location>
        <position position="1"/>
    </location>
</feature>
<name>A0A381XCQ9_9ZZZZ</name>
<proteinExistence type="predicted"/>
<sequence>VPVFYFQMVYSQFRASEYMHNKEDGIT</sequence>
<gene>
    <name evidence="1" type="ORF">METZ01_LOCUS115135</name>
</gene>
<accession>A0A381XCQ9</accession>
<organism evidence="1">
    <name type="scientific">marine metagenome</name>
    <dbReference type="NCBI Taxonomy" id="408172"/>
    <lineage>
        <taxon>unclassified sequences</taxon>
        <taxon>metagenomes</taxon>
        <taxon>ecological metagenomes</taxon>
    </lineage>
</organism>
<dbReference type="EMBL" id="UINC01014630">
    <property type="protein sequence ID" value="SVA62281.1"/>
    <property type="molecule type" value="Genomic_DNA"/>
</dbReference>